<dbReference type="InterPro" id="IPR011047">
    <property type="entry name" value="Quinoprotein_ADH-like_sf"/>
</dbReference>
<keyword evidence="2" id="KW-1185">Reference proteome</keyword>
<dbReference type="EMBL" id="UYJE01002474">
    <property type="protein sequence ID" value="VDI11048.1"/>
    <property type="molecule type" value="Genomic_DNA"/>
</dbReference>
<reference evidence="1" key="1">
    <citation type="submission" date="2018-11" db="EMBL/GenBank/DDBJ databases">
        <authorList>
            <person name="Alioto T."/>
            <person name="Alioto T."/>
        </authorList>
    </citation>
    <scope>NUCLEOTIDE SEQUENCE</scope>
</reference>
<sequence length="411" mass="47110">MITETLNTAVDKILINVFGSDGVTQMFEQQDTPTTEEDQKTVSVLIQLEVPTSWNARKIVKAVEQIRLSGNGDSELKIKAVSNDDLYIFVEIVKKVLRESEKLRIEINQLMTNIFSIAKVKIDERADVNINLNIPQSKAFRAPTRVKIEIKKRIPFQNENFESNCIIAGNHIVFVEIGNRLQIYEINGTFHRNISLEGDPTVQCLTVMDYTAIAILHNFYYVDVLDLCTGTLKNTIKLDTVCIVNEIAYQDGLLYCKGLTLDDEESNVGEESNDKKEIISVVNLYGELIRYFFVTVNVWGNKSIVTNSNRLFSLSNYGKVNCYNLKGALQWKFPSDKQWYIRFMATYEDGQLFVYDDINRKIVLLSADGQSFDEVLTLKNSKQINGMYYDKTLMILMVYDTDDVYLFQVKI</sequence>
<dbReference type="Proteomes" id="UP000596742">
    <property type="component" value="Unassembled WGS sequence"/>
</dbReference>
<evidence type="ECO:0000313" key="2">
    <source>
        <dbReference type="Proteomes" id="UP000596742"/>
    </source>
</evidence>
<dbReference type="Gene3D" id="2.120.10.30">
    <property type="entry name" value="TolB, C-terminal domain"/>
    <property type="match status" value="1"/>
</dbReference>
<organism evidence="1 2">
    <name type="scientific">Mytilus galloprovincialis</name>
    <name type="common">Mediterranean mussel</name>
    <dbReference type="NCBI Taxonomy" id="29158"/>
    <lineage>
        <taxon>Eukaryota</taxon>
        <taxon>Metazoa</taxon>
        <taxon>Spiralia</taxon>
        <taxon>Lophotrochozoa</taxon>
        <taxon>Mollusca</taxon>
        <taxon>Bivalvia</taxon>
        <taxon>Autobranchia</taxon>
        <taxon>Pteriomorphia</taxon>
        <taxon>Mytilida</taxon>
        <taxon>Mytiloidea</taxon>
        <taxon>Mytilidae</taxon>
        <taxon>Mytilinae</taxon>
        <taxon>Mytilus</taxon>
    </lineage>
</organism>
<accession>A0A8B6CW56</accession>
<comment type="caution">
    <text evidence="1">The sequence shown here is derived from an EMBL/GenBank/DDBJ whole genome shotgun (WGS) entry which is preliminary data.</text>
</comment>
<proteinExistence type="predicted"/>
<dbReference type="SUPFAM" id="SSF50998">
    <property type="entry name" value="Quinoprotein alcohol dehydrogenase-like"/>
    <property type="match status" value="1"/>
</dbReference>
<dbReference type="OrthoDB" id="6148630at2759"/>
<evidence type="ECO:0000313" key="1">
    <source>
        <dbReference type="EMBL" id="VDI11048.1"/>
    </source>
</evidence>
<dbReference type="InterPro" id="IPR011042">
    <property type="entry name" value="6-blade_b-propeller_TolB-like"/>
</dbReference>
<protein>
    <submittedName>
        <fullName evidence="1">Uncharacterized protein</fullName>
    </submittedName>
</protein>
<dbReference type="AlphaFoldDB" id="A0A8B6CW56"/>
<name>A0A8B6CW56_MYTGA</name>
<gene>
    <name evidence="1" type="ORF">MGAL_10B088327</name>
</gene>